<feature type="domain" description="YDG" evidence="3">
    <location>
        <begin position="192"/>
        <end position="329"/>
    </location>
</feature>
<evidence type="ECO:0000256" key="2">
    <source>
        <dbReference type="PROSITE-ProRule" id="PRU00358"/>
    </source>
</evidence>
<protein>
    <recommendedName>
        <fullName evidence="3">YDG domain-containing protein</fullName>
    </recommendedName>
</protein>
<dbReference type="GO" id="GO:0005634">
    <property type="term" value="C:nucleus"/>
    <property type="evidence" value="ECO:0007669"/>
    <property type="project" value="UniProtKB-SubCell"/>
</dbReference>
<dbReference type="PROSITE" id="PS51015">
    <property type="entry name" value="YDG"/>
    <property type="match status" value="1"/>
</dbReference>
<keyword evidence="1 2" id="KW-0539">Nucleus</keyword>
<dbReference type="SMART" id="SM00466">
    <property type="entry name" value="SRA"/>
    <property type="match status" value="1"/>
</dbReference>
<dbReference type="GO" id="GO:0061630">
    <property type="term" value="F:ubiquitin protein ligase activity"/>
    <property type="evidence" value="ECO:0007669"/>
    <property type="project" value="TreeGrafter"/>
</dbReference>
<dbReference type="PANTHER" id="PTHR14140">
    <property type="entry name" value="E3 UBIQUITIN-PROTEIN LIGASE UHRF-RELATED"/>
    <property type="match status" value="1"/>
</dbReference>
<reference evidence="4 5" key="1">
    <citation type="journal article" date="2018" name="Front. Microbiol.">
        <title>Genome-Wide Analysis of Corynespora cassiicola Leaf Fall Disease Putative Effectors.</title>
        <authorList>
            <person name="Lopez D."/>
            <person name="Ribeiro S."/>
            <person name="Label P."/>
            <person name="Fumanal B."/>
            <person name="Venisse J.S."/>
            <person name="Kohler A."/>
            <person name="de Oliveira R.R."/>
            <person name="Labutti K."/>
            <person name="Lipzen A."/>
            <person name="Lail K."/>
            <person name="Bauer D."/>
            <person name="Ohm R.A."/>
            <person name="Barry K.W."/>
            <person name="Spatafora J."/>
            <person name="Grigoriev I.V."/>
            <person name="Martin F.M."/>
            <person name="Pujade-Renaud V."/>
        </authorList>
    </citation>
    <scope>NUCLEOTIDE SEQUENCE [LARGE SCALE GENOMIC DNA]</scope>
    <source>
        <strain evidence="4 5">Philippines</strain>
    </source>
</reference>
<evidence type="ECO:0000256" key="1">
    <source>
        <dbReference type="ARBA" id="ARBA00023242"/>
    </source>
</evidence>
<evidence type="ECO:0000313" key="5">
    <source>
        <dbReference type="Proteomes" id="UP000240883"/>
    </source>
</evidence>
<dbReference type="Proteomes" id="UP000240883">
    <property type="component" value="Unassembled WGS sequence"/>
</dbReference>
<dbReference type="STRING" id="1448308.A0A2T2NNF7"/>
<dbReference type="EMBL" id="KZ678135">
    <property type="protein sequence ID" value="PSN66598.1"/>
    <property type="molecule type" value="Genomic_DNA"/>
</dbReference>
<evidence type="ECO:0000313" key="4">
    <source>
        <dbReference type="EMBL" id="PSN66598.1"/>
    </source>
</evidence>
<keyword evidence="5" id="KW-1185">Reference proteome</keyword>
<dbReference type="PANTHER" id="PTHR14140:SF27">
    <property type="entry name" value="OS04G0289800 PROTEIN"/>
    <property type="match status" value="1"/>
</dbReference>
<gene>
    <name evidence="4" type="ORF">BS50DRAFT_493349</name>
</gene>
<dbReference type="OrthoDB" id="2270193at2759"/>
<comment type="subcellular location">
    <subcellularLocation>
        <location evidence="2">Nucleus</location>
    </subcellularLocation>
</comment>
<dbReference type="InterPro" id="IPR003105">
    <property type="entry name" value="SRA_YDG"/>
</dbReference>
<dbReference type="SUPFAM" id="SSF88697">
    <property type="entry name" value="PUA domain-like"/>
    <property type="match status" value="1"/>
</dbReference>
<dbReference type="InterPro" id="IPR036987">
    <property type="entry name" value="SRA-YDG_sf"/>
</dbReference>
<dbReference type="GO" id="GO:0044027">
    <property type="term" value="P:negative regulation of gene expression via chromosomal CpG island methylation"/>
    <property type="evidence" value="ECO:0007669"/>
    <property type="project" value="TreeGrafter"/>
</dbReference>
<dbReference type="InterPro" id="IPR015947">
    <property type="entry name" value="PUA-like_sf"/>
</dbReference>
<dbReference type="Pfam" id="PF02182">
    <property type="entry name" value="SAD_SRA"/>
    <property type="match status" value="1"/>
</dbReference>
<dbReference type="AlphaFoldDB" id="A0A2T2NNF7"/>
<name>A0A2T2NNF7_CORCC</name>
<organism evidence="4 5">
    <name type="scientific">Corynespora cassiicola Philippines</name>
    <dbReference type="NCBI Taxonomy" id="1448308"/>
    <lineage>
        <taxon>Eukaryota</taxon>
        <taxon>Fungi</taxon>
        <taxon>Dikarya</taxon>
        <taxon>Ascomycota</taxon>
        <taxon>Pezizomycotina</taxon>
        <taxon>Dothideomycetes</taxon>
        <taxon>Pleosporomycetidae</taxon>
        <taxon>Pleosporales</taxon>
        <taxon>Corynesporascaceae</taxon>
        <taxon>Corynespora</taxon>
    </lineage>
</organism>
<evidence type="ECO:0000259" key="3">
    <source>
        <dbReference type="PROSITE" id="PS51015"/>
    </source>
</evidence>
<accession>A0A2T2NNF7</accession>
<dbReference type="InterPro" id="IPR045134">
    <property type="entry name" value="UHRF1/2-like"/>
</dbReference>
<dbReference type="GO" id="GO:0016567">
    <property type="term" value="P:protein ubiquitination"/>
    <property type="evidence" value="ECO:0007669"/>
    <property type="project" value="TreeGrafter"/>
</dbReference>
<sequence length="362" mass="41299">MTTPHSPMSLPSPTPSVDSIVLEAKGVNLFPVPKKLPEWHAKVNTTGFTFKTRTGHPQARQTVVALSHLKTCIERCERNKDVRDAEKWAQLFNDLRDSIHKAEITLKVDEYILVKTNMMMSTVGLARILNSKTVPYPWDVKADAWQLFSRWYDGNFEIDLLRGLVTSTDKKRNRDSIDPEYRSKFPASANCYGEGKLVLGQWWPTQLCTVRDGAHGCPQGGIYGERGRGCYSIVLSGMGESAYQDEDNGDDIWYSGTDGKDYQMTDATQRLMDTCKTIRNPVRVIRSHQLHKNNPYRPRRGLRYDGLYDVTEFELIDPVKAVYKFHLVRSSKQHPARWGETQASRPTRFELAAEGKLRGRID</sequence>
<proteinExistence type="predicted"/>
<dbReference type="Gene3D" id="2.30.280.10">
    <property type="entry name" value="SRA-YDG"/>
    <property type="match status" value="1"/>
</dbReference>